<evidence type="ECO:0000256" key="4">
    <source>
        <dbReference type="ARBA" id="ARBA00023157"/>
    </source>
</evidence>
<protein>
    <submittedName>
        <fullName evidence="6">Cutinase family protein</fullName>
    </submittedName>
</protein>
<gene>
    <name evidence="6" type="ORF">B5M45_28790</name>
</gene>
<dbReference type="STRING" id="1784.VC42_13270"/>
<evidence type="ECO:0000256" key="3">
    <source>
        <dbReference type="ARBA" id="ARBA00022801"/>
    </source>
</evidence>
<dbReference type="SMART" id="SM01110">
    <property type="entry name" value="Cutinase"/>
    <property type="match status" value="1"/>
</dbReference>
<dbReference type="PANTHER" id="PTHR33630">
    <property type="entry name" value="CUTINASE RV1984C-RELATED-RELATED"/>
    <property type="match status" value="1"/>
</dbReference>
<evidence type="ECO:0000256" key="5">
    <source>
        <dbReference type="SAM" id="SignalP"/>
    </source>
</evidence>
<evidence type="ECO:0000256" key="2">
    <source>
        <dbReference type="ARBA" id="ARBA00022487"/>
    </source>
</evidence>
<evidence type="ECO:0000313" key="6">
    <source>
        <dbReference type="EMBL" id="ORJ53641.1"/>
    </source>
</evidence>
<evidence type="ECO:0000256" key="1">
    <source>
        <dbReference type="ARBA" id="ARBA00007534"/>
    </source>
</evidence>
<organism evidence="6 7">
    <name type="scientific">Mycobacterium simiae</name>
    <name type="common">Mycobacterium habana</name>
    <dbReference type="NCBI Taxonomy" id="1784"/>
    <lineage>
        <taxon>Bacteria</taxon>
        <taxon>Bacillati</taxon>
        <taxon>Actinomycetota</taxon>
        <taxon>Actinomycetes</taxon>
        <taxon>Mycobacteriales</taxon>
        <taxon>Mycobacteriaceae</taxon>
        <taxon>Mycobacterium</taxon>
        <taxon>Mycobacterium simiae complex</taxon>
    </lineage>
</organism>
<keyword evidence="3" id="KW-0378">Hydrolase</keyword>
<keyword evidence="7" id="KW-1185">Reference proteome</keyword>
<comment type="similarity">
    <text evidence="1">Belongs to the cutinase family.</text>
</comment>
<dbReference type="Pfam" id="PF01083">
    <property type="entry name" value="Cutinase"/>
    <property type="match status" value="1"/>
</dbReference>
<dbReference type="PANTHER" id="PTHR33630:SF9">
    <property type="entry name" value="CUTINASE 4"/>
    <property type="match status" value="1"/>
</dbReference>
<comment type="caution">
    <text evidence="6">The sequence shown here is derived from an EMBL/GenBank/DDBJ whole genome shotgun (WGS) entry which is preliminary data.</text>
</comment>
<feature type="chain" id="PRO_5038884490" evidence="5">
    <location>
        <begin position="30"/>
        <end position="243"/>
    </location>
</feature>
<proteinExistence type="inferred from homology"/>
<keyword evidence="4" id="KW-1015">Disulfide bond</keyword>
<dbReference type="InterPro" id="IPR000675">
    <property type="entry name" value="Cutinase/axe"/>
</dbReference>
<dbReference type="GO" id="GO:0052689">
    <property type="term" value="F:carboxylic ester hydrolase activity"/>
    <property type="evidence" value="ECO:0007669"/>
    <property type="project" value="UniProtKB-KW"/>
</dbReference>
<keyword evidence="2" id="KW-0719">Serine esterase</keyword>
<dbReference type="Proteomes" id="UP000193040">
    <property type="component" value="Unassembled WGS sequence"/>
</dbReference>
<feature type="signal peptide" evidence="5">
    <location>
        <begin position="1"/>
        <end position="29"/>
    </location>
</feature>
<dbReference type="EMBL" id="MZZM01000036">
    <property type="protein sequence ID" value="ORJ53641.1"/>
    <property type="molecule type" value="Genomic_DNA"/>
</dbReference>
<keyword evidence="5" id="KW-0732">Signal</keyword>
<evidence type="ECO:0000313" key="7">
    <source>
        <dbReference type="Proteomes" id="UP000193040"/>
    </source>
</evidence>
<sequence length="243" mass="24165">MKVEVVKSFSSRMCTLAAAGATGTLTVSAVLFGGAAGTITGRANAEPCPDVDVVFARGTSEPPGVGGIGSGFVDALRGQLGGRSLAVYPVNYPASSDFGNPDFPATFIDGIRDASSHLESMAANCPQTREVLGGFSQGAAVAGFVTSAAVPRGISPAAVPKPMPPDVANHVAAVVLFGTPSDQFLEHYGAPAIAIGPAYQAKTLRLCAPGDPVCGGGSDGAAHASYVVNGMAGQAASYAASHL</sequence>
<dbReference type="InterPro" id="IPR029058">
    <property type="entry name" value="AB_hydrolase_fold"/>
</dbReference>
<name>A0A1X0XLA7_MYCSI</name>
<dbReference type="AlphaFoldDB" id="A0A1X0XLA7"/>
<reference evidence="6 7" key="1">
    <citation type="submission" date="2017-03" db="EMBL/GenBank/DDBJ databases">
        <title>Genomic insights into Mycobacterium simiae human colonization.</title>
        <authorList>
            <person name="Steffani J.L."/>
            <person name="Brunck M.E."/>
            <person name="Cruz E."/>
            <person name="Montiel R."/>
            <person name="Barona F."/>
        </authorList>
    </citation>
    <scope>NUCLEOTIDE SEQUENCE [LARGE SCALE GENOMIC DNA]</scope>
    <source>
        <strain evidence="6 7">MsiGto</strain>
    </source>
</reference>
<accession>A0A1X0XLA7</accession>
<dbReference type="SUPFAM" id="SSF53474">
    <property type="entry name" value="alpha/beta-Hydrolases"/>
    <property type="match status" value="1"/>
</dbReference>
<dbReference type="Gene3D" id="3.40.50.1820">
    <property type="entry name" value="alpha/beta hydrolase"/>
    <property type="match status" value="1"/>
</dbReference>